<feature type="transmembrane region" description="Helical" evidence="10">
    <location>
        <begin position="102"/>
        <end position="122"/>
    </location>
</feature>
<evidence type="ECO:0000256" key="2">
    <source>
        <dbReference type="ARBA" id="ARBA00022475"/>
    </source>
</evidence>
<evidence type="ECO:0000256" key="4">
    <source>
        <dbReference type="ARBA" id="ARBA00022989"/>
    </source>
</evidence>
<dbReference type="GO" id="GO:0004930">
    <property type="term" value="F:G protein-coupled receptor activity"/>
    <property type="evidence" value="ECO:0007669"/>
    <property type="project" value="UniProtKB-KW"/>
</dbReference>
<feature type="transmembrane region" description="Helical" evidence="10">
    <location>
        <begin position="449"/>
        <end position="482"/>
    </location>
</feature>
<keyword evidence="4 10" id="KW-1133">Transmembrane helix</keyword>
<feature type="transmembrane region" description="Helical" evidence="10">
    <location>
        <begin position="188"/>
        <end position="212"/>
    </location>
</feature>
<protein>
    <recommendedName>
        <fullName evidence="11">G-protein coupled receptors family 1 profile domain-containing protein</fullName>
    </recommendedName>
</protein>
<feature type="transmembrane region" description="Helical" evidence="10">
    <location>
        <begin position="233"/>
        <end position="253"/>
    </location>
</feature>
<feature type="transmembrane region" description="Helical" evidence="10">
    <location>
        <begin position="26"/>
        <end position="47"/>
    </location>
</feature>
<dbReference type="SUPFAM" id="SSF81321">
    <property type="entry name" value="Family A G protein-coupled receptor-like"/>
    <property type="match status" value="1"/>
</dbReference>
<keyword evidence="5" id="KW-0297">G-protein coupled receptor</keyword>
<proteinExistence type="predicted"/>
<keyword evidence="2" id="KW-1003">Cell membrane</keyword>
<dbReference type="FunCoup" id="A7RYJ0">
    <property type="interactions" value="112"/>
</dbReference>
<evidence type="ECO:0000256" key="10">
    <source>
        <dbReference type="SAM" id="Phobius"/>
    </source>
</evidence>
<keyword evidence="9" id="KW-0807">Transducer</keyword>
<dbReference type="HOGENOM" id="CLU_560564_0_0_1"/>
<dbReference type="PROSITE" id="PS50262">
    <property type="entry name" value="G_PROTEIN_RECEP_F1_2"/>
    <property type="match status" value="1"/>
</dbReference>
<comment type="subcellular location">
    <subcellularLocation>
        <location evidence="1">Cell membrane</location>
        <topology evidence="1">Multi-pass membrane protein</topology>
    </subcellularLocation>
</comment>
<feature type="domain" description="G-protein coupled receptors family 1 profile" evidence="11">
    <location>
        <begin position="38"/>
        <end position="289"/>
    </location>
</feature>
<evidence type="ECO:0000256" key="8">
    <source>
        <dbReference type="ARBA" id="ARBA00023180"/>
    </source>
</evidence>
<evidence type="ECO:0000256" key="1">
    <source>
        <dbReference type="ARBA" id="ARBA00004651"/>
    </source>
</evidence>
<evidence type="ECO:0000259" key="11">
    <source>
        <dbReference type="PROSITE" id="PS50262"/>
    </source>
</evidence>
<evidence type="ECO:0000256" key="5">
    <source>
        <dbReference type="ARBA" id="ARBA00023040"/>
    </source>
</evidence>
<evidence type="ECO:0000313" key="13">
    <source>
        <dbReference type="Proteomes" id="UP000001593"/>
    </source>
</evidence>
<evidence type="ECO:0000256" key="3">
    <source>
        <dbReference type="ARBA" id="ARBA00022692"/>
    </source>
</evidence>
<dbReference type="GO" id="GO:0007186">
    <property type="term" value="P:G protein-coupled receptor signaling pathway"/>
    <property type="evidence" value="ECO:0000318"/>
    <property type="project" value="GO_Central"/>
</dbReference>
<dbReference type="Proteomes" id="UP000001593">
    <property type="component" value="Unassembled WGS sequence"/>
</dbReference>
<reference evidence="12 13" key="1">
    <citation type="journal article" date="2007" name="Science">
        <title>Sea anemone genome reveals ancestral eumetazoan gene repertoire and genomic organization.</title>
        <authorList>
            <person name="Putnam N.H."/>
            <person name="Srivastava M."/>
            <person name="Hellsten U."/>
            <person name="Dirks B."/>
            <person name="Chapman J."/>
            <person name="Salamov A."/>
            <person name="Terry A."/>
            <person name="Shapiro H."/>
            <person name="Lindquist E."/>
            <person name="Kapitonov V.V."/>
            <person name="Jurka J."/>
            <person name="Genikhovich G."/>
            <person name="Grigoriev I.V."/>
            <person name="Lucas S.M."/>
            <person name="Steele R.E."/>
            <person name="Finnerty J.R."/>
            <person name="Technau U."/>
            <person name="Martindale M.Q."/>
            <person name="Rokhsar D.S."/>
        </authorList>
    </citation>
    <scope>NUCLEOTIDE SEQUENCE [LARGE SCALE GENOMIC DNA]</scope>
    <source>
        <strain evidence="13">CH2 X CH6</strain>
    </source>
</reference>
<dbReference type="PRINTS" id="PR00237">
    <property type="entry name" value="GPCRRHODOPSN"/>
</dbReference>
<evidence type="ECO:0000256" key="7">
    <source>
        <dbReference type="ARBA" id="ARBA00023170"/>
    </source>
</evidence>
<dbReference type="PhylomeDB" id="A7RYJ0"/>
<name>A7RYJ0_NEMVE</name>
<evidence type="ECO:0000256" key="9">
    <source>
        <dbReference type="ARBA" id="ARBA00023224"/>
    </source>
</evidence>
<dbReference type="InterPro" id="IPR017452">
    <property type="entry name" value="GPCR_Rhodpsn_7TM"/>
</dbReference>
<dbReference type="InterPro" id="IPR000276">
    <property type="entry name" value="GPCR_Rhodpsn"/>
</dbReference>
<dbReference type="AlphaFoldDB" id="A7RYJ0"/>
<keyword evidence="7" id="KW-0675">Receptor</keyword>
<dbReference type="GO" id="GO:0005886">
    <property type="term" value="C:plasma membrane"/>
    <property type="evidence" value="ECO:0007669"/>
    <property type="project" value="UniProtKB-SubCell"/>
</dbReference>
<keyword evidence="8" id="KW-0325">Glycoprotein</keyword>
<feature type="transmembrane region" description="Helical" evidence="10">
    <location>
        <begin position="143"/>
        <end position="161"/>
    </location>
</feature>
<dbReference type="EMBL" id="DS469553">
    <property type="protein sequence ID" value="EDO43530.1"/>
    <property type="molecule type" value="Genomic_DNA"/>
</dbReference>
<keyword evidence="13" id="KW-1185">Reference proteome</keyword>
<dbReference type="InParanoid" id="A7RYJ0"/>
<dbReference type="Pfam" id="PF00001">
    <property type="entry name" value="7tm_1"/>
    <property type="match status" value="1"/>
</dbReference>
<evidence type="ECO:0000256" key="6">
    <source>
        <dbReference type="ARBA" id="ARBA00023136"/>
    </source>
</evidence>
<keyword evidence="6 10" id="KW-0472">Membrane</keyword>
<dbReference type="PANTHER" id="PTHR24246">
    <property type="entry name" value="OLFACTORY RECEPTOR AND ADENOSINE RECEPTOR"/>
    <property type="match status" value="1"/>
</dbReference>
<dbReference type="CDD" id="cd00637">
    <property type="entry name" value="7tm_classA_rhodopsin-like"/>
    <property type="match status" value="1"/>
</dbReference>
<accession>A7RYJ0</accession>
<organism evidence="12 13">
    <name type="scientific">Nematostella vectensis</name>
    <name type="common">Starlet sea anemone</name>
    <dbReference type="NCBI Taxonomy" id="45351"/>
    <lineage>
        <taxon>Eukaryota</taxon>
        <taxon>Metazoa</taxon>
        <taxon>Cnidaria</taxon>
        <taxon>Anthozoa</taxon>
        <taxon>Hexacorallia</taxon>
        <taxon>Actiniaria</taxon>
        <taxon>Edwardsiidae</taxon>
        <taxon>Nematostella</taxon>
    </lineage>
</organism>
<feature type="transmembrane region" description="Helical" evidence="10">
    <location>
        <begin position="59"/>
        <end position="82"/>
    </location>
</feature>
<evidence type="ECO:0000313" key="12">
    <source>
        <dbReference type="EMBL" id="EDO43530.1"/>
    </source>
</evidence>
<feature type="transmembrane region" description="Helical" evidence="10">
    <location>
        <begin position="273"/>
        <end position="292"/>
    </location>
</feature>
<sequence length="487" mass="52413">MAGNKTGIRSYVINPIESTSQHIMTAISYSIAILAAASNTLVIYLMLTAKKPRVLKAFYRSHASLFTLSLSLSDVLTGMISIPLQNAARIMNIHSSIVCQTHGILILLFPAITVLNLMVISIEKYLAIFYPFYLPSTRAVRGLIASMWLLGVAITTCYNINTRNVFSFIVNEDSFTLVCAPDDSLPTYNATVCAFVMLMFLLPVVAQIFFALKIRAHLKQRIRWRHALTLNQFVWLSVFAFIVPCLPWVLYIVVNISVQLKLSFEQDALARHGIFLCLLSNSLINPVMYFFFYSTKQFRQRSQIVLRRLLCYVRAHRCTVGICVTRGNRCAVAYKAAAAGGGVVDAAINIWCAIVSDGGGGAIDGGGGAIDGGGGAIDGGGGAIDGGGGAIDGGGGAIDGGGRAIDGGVVVMVLLVMMMTPFLVVVMLLMMAQFLVVVVLLVLELLVVVMGVVVLLAIIIMVIVVMAKVLLLVALVLVVAILLEIKC</sequence>
<gene>
    <name evidence="12" type="ORF">NEMVEDRAFT_v1g204031</name>
</gene>
<dbReference type="PANTHER" id="PTHR24246:SF27">
    <property type="entry name" value="ADENOSINE RECEPTOR, ISOFORM A"/>
    <property type="match status" value="1"/>
</dbReference>
<keyword evidence="3 10" id="KW-0812">Transmembrane</keyword>
<dbReference type="Gene3D" id="1.20.1070.10">
    <property type="entry name" value="Rhodopsin 7-helix transmembrane proteins"/>
    <property type="match status" value="1"/>
</dbReference>